<organism evidence="1 2">
    <name type="scientific">Gordonia pseudamarae</name>
    <dbReference type="NCBI Taxonomy" id="2831662"/>
    <lineage>
        <taxon>Bacteria</taxon>
        <taxon>Bacillati</taxon>
        <taxon>Actinomycetota</taxon>
        <taxon>Actinomycetes</taxon>
        <taxon>Mycobacteriales</taxon>
        <taxon>Gordoniaceae</taxon>
        <taxon>Gordonia</taxon>
    </lineage>
</organism>
<gene>
    <name evidence="1" type="ORF">GII31_01310</name>
</gene>
<dbReference type="EMBL" id="CP045809">
    <property type="protein sequence ID" value="QHN33743.1"/>
    <property type="molecule type" value="Genomic_DNA"/>
</dbReference>
<evidence type="ECO:0000313" key="1">
    <source>
        <dbReference type="EMBL" id="QHN33743.1"/>
    </source>
</evidence>
<reference evidence="1" key="1">
    <citation type="journal article" date="2021" name="Nat. Microbiol.">
        <title>Cocultivation of an ultrasmall environmental parasitic bacterium with lytic ability against bacteria associated with wastewater foams.</title>
        <authorList>
            <person name="Batinovic S."/>
            <person name="Rose J.J.A."/>
            <person name="Ratcliffe J."/>
            <person name="Seviour R.J."/>
            <person name="Petrovski S."/>
        </authorList>
    </citation>
    <scope>NUCLEOTIDE SEQUENCE</scope>
    <source>
        <strain evidence="1">CON9</strain>
    </source>
</reference>
<accession>A0ABX6ICU4</accession>
<evidence type="ECO:0008006" key="3">
    <source>
        <dbReference type="Google" id="ProtNLM"/>
    </source>
</evidence>
<name>A0ABX6ICU4_9ACTN</name>
<dbReference type="RefSeq" id="WP_213246077.1">
    <property type="nucleotide sequence ID" value="NZ_CP045806.1"/>
</dbReference>
<sequence length="134" mass="15137">MAVSNYDKESTTPKPTKADPFPTILSDRYMLPSYDSSGRLTEWSYIKWDHVTVLTYSQTVLVRDSGLLPVAQQIAPKPYSELAGMARYVLPMGAERIAAGGCLTLYWQDESFKAPDGRQRQAFIQVFEKQGCYE</sequence>
<dbReference type="Proteomes" id="UP001059836">
    <property type="component" value="Chromosome"/>
</dbReference>
<keyword evidence="2" id="KW-1185">Reference proteome</keyword>
<evidence type="ECO:0000313" key="2">
    <source>
        <dbReference type="Proteomes" id="UP001059836"/>
    </source>
</evidence>
<proteinExistence type="predicted"/>
<protein>
    <recommendedName>
        <fullName evidence="3">Lipoprotein</fullName>
    </recommendedName>
</protein>